<dbReference type="EMBL" id="CP120628">
    <property type="protein sequence ID" value="WEW59034.1"/>
    <property type="molecule type" value="Genomic_DNA"/>
</dbReference>
<protein>
    <submittedName>
        <fullName evidence="3">Uncharacterized protein</fullName>
    </submittedName>
</protein>
<evidence type="ECO:0000313" key="3">
    <source>
        <dbReference type="EMBL" id="WEW59034.1"/>
    </source>
</evidence>
<dbReference type="PANTHER" id="PTHR36854:SF1">
    <property type="entry name" value="TRANSMEMBRANE PROTEIN"/>
    <property type="match status" value="1"/>
</dbReference>
<feature type="region of interest" description="Disordered" evidence="1">
    <location>
        <begin position="43"/>
        <end position="109"/>
    </location>
</feature>
<proteinExistence type="predicted"/>
<sequence length="146" mass="16203">MIVRSHTASFFFLILSSLLPLILADTPTSFCKCTCFSNSTIIPLGPPKPHTSSRPKPDKRSIPAPSFFDTFRTNEDSAAVFSPRKATSEQPTQPETDNPNSSADDKDDKKFRAANCNDCNRKFCLDYQLPMCKGAKEADVVTTCFR</sequence>
<dbReference type="PANTHER" id="PTHR36854">
    <property type="entry name" value="CHROMOSOME 9, WHOLE GENOME SHOTGUN SEQUENCE"/>
    <property type="match status" value="1"/>
</dbReference>
<keyword evidence="2" id="KW-0732">Signal</keyword>
<keyword evidence="4" id="KW-1185">Reference proteome</keyword>
<feature type="signal peptide" evidence="2">
    <location>
        <begin position="1"/>
        <end position="24"/>
    </location>
</feature>
<evidence type="ECO:0000256" key="2">
    <source>
        <dbReference type="SAM" id="SignalP"/>
    </source>
</evidence>
<evidence type="ECO:0000313" key="4">
    <source>
        <dbReference type="Proteomes" id="UP001219355"/>
    </source>
</evidence>
<feature type="compositionally biased region" description="Polar residues" evidence="1">
    <location>
        <begin position="88"/>
        <end position="102"/>
    </location>
</feature>
<dbReference type="Proteomes" id="UP001219355">
    <property type="component" value="Chromosome 2"/>
</dbReference>
<dbReference type="AlphaFoldDB" id="A0AAF0DHW5"/>
<name>A0AAF0DHW5_9EURO</name>
<gene>
    <name evidence="3" type="ORF">PRK78_004502</name>
</gene>
<evidence type="ECO:0000256" key="1">
    <source>
        <dbReference type="SAM" id="MobiDB-lite"/>
    </source>
</evidence>
<accession>A0AAF0DHW5</accession>
<feature type="chain" id="PRO_5042014736" evidence="2">
    <location>
        <begin position="25"/>
        <end position="146"/>
    </location>
</feature>
<organism evidence="3 4">
    <name type="scientific">Emydomyces testavorans</name>
    <dbReference type="NCBI Taxonomy" id="2070801"/>
    <lineage>
        <taxon>Eukaryota</taxon>
        <taxon>Fungi</taxon>
        <taxon>Dikarya</taxon>
        <taxon>Ascomycota</taxon>
        <taxon>Pezizomycotina</taxon>
        <taxon>Eurotiomycetes</taxon>
        <taxon>Eurotiomycetidae</taxon>
        <taxon>Onygenales</taxon>
        <taxon>Nannizziopsiaceae</taxon>
        <taxon>Emydomyces</taxon>
    </lineage>
</organism>
<reference evidence="3" key="1">
    <citation type="submission" date="2023-03" db="EMBL/GenBank/DDBJ databases">
        <title>Emydomyces testavorans Genome Sequence.</title>
        <authorList>
            <person name="Hoyer L."/>
        </authorList>
    </citation>
    <scope>NUCLEOTIDE SEQUENCE</scope>
    <source>
        <strain evidence="3">16-2883</strain>
    </source>
</reference>